<comment type="caution">
    <text evidence="1">The sequence shown here is derived from an EMBL/GenBank/DDBJ whole genome shotgun (WGS) entry which is preliminary data.</text>
</comment>
<evidence type="ECO:0000313" key="2">
    <source>
        <dbReference type="EMBL" id="CAL6084782.1"/>
    </source>
</evidence>
<dbReference type="EMBL" id="CAXDID020000381">
    <property type="protein sequence ID" value="CAL6084782.1"/>
    <property type="molecule type" value="Genomic_DNA"/>
</dbReference>
<protein>
    <submittedName>
        <fullName evidence="1">Uncharacterized protein</fullName>
    </submittedName>
</protein>
<dbReference type="EMBL" id="CATOUU010000089">
    <property type="protein sequence ID" value="CAI9916075.1"/>
    <property type="molecule type" value="Genomic_DNA"/>
</dbReference>
<sequence length="352" mass="40362">MARSFASVSYFESDLNQRIICSPKQVVQITIQAPKLSTEAYQQPHMNICICDFKTDFRQEKRDSKISCISNTLQITFKEATETLLLQVDLCKNPTAFVLFEFCGYLNGISSIIAWSAVSLTSGVDFTSLQQSKLTDLLQNSMSMMNADSMFSTSNWASNLQSLQFSAFSQPFKFSQFDLELYNKSPLFNNFDESFNTLQKLEKYVMPLRVFTSKVPDRWVGKLSTLPSNFLTLTSFLRTHDHAASFCASQHSFGAVSNHFGVGSNRLNLVLDKVLSSGRLYFYQKQNTNQKIDVYFQKELDKSYLNYKSKNEMKKTVIHKGYNFNDKILINEFVRVLQVFDADYAMLKGMFE</sequence>
<proteinExistence type="predicted"/>
<reference evidence="2 3" key="2">
    <citation type="submission" date="2024-07" db="EMBL/GenBank/DDBJ databases">
        <authorList>
            <person name="Akdeniz Z."/>
        </authorList>
    </citation>
    <scope>NUCLEOTIDE SEQUENCE [LARGE SCALE GENOMIC DNA]</scope>
</reference>
<gene>
    <name evidence="1" type="ORF">HINF_LOCUS3720</name>
    <name evidence="2" type="ORF">HINF_LOCUS62371</name>
</gene>
<dbReference type="AlphaFoldDB" id="A0AA86TF99"/>
<name>A0AA86TF99_9EUKA</name>
<evidence type="ECO:0000313" key="3">
    <source>
        <dbReference type="Proteomes" id="UP001642409"/>
    </source>
</evidence>
<evidence type="ECO:0000313" key="1">
    <source>
        <dbReference type="EMBL" id="CAI9916075.1"/>
    </source>
</evidence>
<organism evidence="1">
    <name type="scientific">Hexamita inflata</name>
    <dbReference type="NCBI Taxonomy" id="28002"/>
    <lineage>
        <taxon>Eukaryota</taxon>
        <taxon>Metamonada</taxon>
        <taxon>Diplomonadida</taxon>
        <taxon>Hexamitidae</taxon>
        <taxon>Hexamitinae</taxon>
        <taxon>Hexamita</taxon>
    </lineage>
</organism>
<keyword evidence="3" id="KW-1185">Reference proteome</keyword>
<accession>A0AA86TF99</accession>
<dbReference type="Proteomes" id="UP001642409">
    <property type="component" value="Unassembled WGS sequence"/>
</dbReference>
<reference evidence="1" key="1">
    <citation type="submission" date="2023-06" db="EMBL/GenBank/DDBJ databases">
        <authorList>
            <person name="Kurt Z."/>
        </authorList>
    </citation>
    <scope>NUCLEOTIDE SEQUENCE</scope>
</reference>